<dbReference type="Proteomes" id="UP000724874">
    <property type="component" value="Unassembled WGS sequence"/>
</dbReference>
<protein>
    <submittedName>
        <fullName evidence="2">Uncharacterized protein</fullName>
    </submittedName>
</protein>
<feature type="compositionally biased region" description="Low complexity" evidence="1">
    <location>
        <begin position="47"/>
        <end position="56"/>
    </location>
</feature>
<feature type="region of interest" description="Disordered" evidence="1">
    <location>
        <begin position="145"/>
        <end position="205"/>
    </location>
</feature>
<reference evidence="2" key="1">
    <citation type="submission" date="2020-11" db="EMBL/GenBank/DDBJ databases">
        <authorList>
            <consortium name="DOE Joint Genome Institute"/>
            <person name="Ahrendt S."/>
            <person name="Riley R."/>
            <person name="Andreopoulos W."/>
            <person name="LaButti K."/>
            <person name="Pangilinan J."/>
            <person name="Ruiz-duenas F.J."/>
            <person name="Barrasa J.M."/>
            <person name="Sanchez-Garcia M."/>
            <person name="Camarero S."/>
            <person name="Miyauchi S."/>
            <person name="Serrano A."/>
            <person name="Linde D."/>
            <person name="Babiker R."/>
            <person name="Drula E."/>
            <person name="Ayuso-Fernandez I."/>
            <person name="Pacheco R."/>
            <person name="Padilla G."/>
            <person name="Ferreira P."/>
            <person name="Barriuso J."/>
            <person name="Kellner H."/>
            <person name="Castanera R."/>
            <person name="Alfaro M."/>
            <person name="Ramirez L."/>
            <person name="Pisabarro A.G."/>
            <person name="Kuo A."/>
            <person name="Tritt A."/>
            <person name="Lipzen A."/>
            <person name="He G."/>
            <person name="Yan M."/>
            <person name="Ng V."/>
            <person name="Cullen D."/>
            <person name="Martin F."/>
            <person name="Rosso M.-N."/>
            <person name="Henrissat B."/>
            <person name="Hibbett D."/>
            <person name="Martinez A.T."/>
            <person name="Grigoriev I.V."/>
        </authorList>
    </citation>
    <scope>NUCLEOTIDE SEQUENCE</scope>
    <source>
        <strain evidence="2">AH 44721</strain>
    </source>
</reference>
<dbReference type="AlphaFoldDB" id="A0A9P5TF45"/>
<keyword evidence="3" id="KW-1185">Reference proteome</keyword>
<organism evidence="2 3">
    <name type="scientific">Gymnopilus junonius</name>
    <name type="common">Spectacular rustgill mushroom</name>
    <name type="synonym">Gymnopilus spectabilis subsp. junonius</name>
    <dbReference type="NCBI Taxonomy" id="109634"/>
    <lineage>
        <taxon>Eukaryota</taxon>
        <taxon>Fungi</taxon>
        <taxon>Dikarya</taxon>
        <taxon>Basidiomycota</taxon>
        <taxon>Agaricomycotina</taxon>
        <taxon>Agaricomycetes</taxon>
        <taxon>Agaricomycetidae</taxon>
        <taxon>Agaricales</taxon>
        <taxon>Agaricineae</taxon>
        <taxon>Hymenogastraceae</taxon>
        <taxon>Gymnopilus</taxon>
    </lineage>
</organism>
<accession>A0A9P5TF45</accession>
<feature type="compositionally biased region" description="Polar residues" evidence="1">
    <location>
        <begin position="145"/>
        <end position="163"/>
    </location>
</feature>
<evidence type="ECO:0000313" key="3">
    <source>
        <dbReference type="Proteomes" id="UP000724874"/>
    </source>
</evidence>
<gene>
    <name evidence="2" type="ORF">CPB84DRAFT_140710</name>
</gene>
<name>A0A9P5TF45_GYMJU</name>
<feature type="compositionally biased region" description="Low complexity" evidence="1">
    <location>
        <begin position="184"/>
        <end position="197"/>
    </location>
</feature>
<dbReference type="EMBL" id="JADNYJ010001039">
    <property type="protein sequence ID" value="KAF8867569.1"/>
    <property type="molecule type" value="Genomic_DNA"/>
</dbReference>
<evidence type="ECO:0000256" key="1">
    <source>
        <dbReference type="SAM" id="MobiDB-lite"/>
    </source>
</evidence>
<comment type="caution">
    <text evidence="2">The sequence shown here is derived from an EMBL/GenBank/DDBJ whole genome shotgun (WGS) entry which is preliminary data.</text>
</comment>
<feature type="compositionally biased region" description="Basic residues" evidence="1">
    <location>
        <begin position="63"/>
        <end position="81"/>
    </location>
</feature>
<proteinExistence type="predicted"/>
<evidence type="ECO:0000313" key="2">
    <source>
        <dbReference type="EMBL" id="KAF8867569.1"/>
    </source>
</evidence>
<sequence length="205" mass="22750">MAMPPPALPAAPSLSTPVAAAASTHTLIPTPTSMPISMSTMLTSTLLSSSSPLTTKPHPPLSPHRHQRHSPRCPKHHHHQRLRVAHRPSILSQIFLCCRLPFLHTTLRHQQVQQSTNPSLLLVRLRFRFPCLDLEPFCVSSSSRRSLNLKGNSRPNPSPSHSWNRPRNRGHQFDAPMPYRADLRAPQPQPQLRLSSSSTTAGITA</sequence>
<feature type="region of interest" description="Disordered" evidence="1">
    <location>
        <begin position="47"/>
        <end position="81"/>
    </location>
</feature>